<keyword evidence="12" id="KW-1185">Reference proteome</keyword>
<keyword evidence="2" id="KW-0227">DNA damage</keyword>
<name>A0AA88L7A3_ARTSF</name>
<dbReference type="InterPro" id="IPR012340">
    <property type="entry name" value="NA-bd_OB-fold"/>
</dbReference>
<dbReference type="Pfam" id="PF00634">
    <property type="entry name" value="BRCA2"/>
    <property type="match status" value="4"/>
</dbReference>
<dbReference type="Pfam" id="PF09169">
    <property type="entry name" value="BRCA-2_helical"/>
    <property type="match status" value="1"/>
</dbReference>
<dbReference type="GO" id="GO:0000724">
    <property type="term" value="P:double-strand break repair via homologous recombination"/>
    <property type="evidence" value="ECO:0007669"/>
    <property type="project" value="InterPro"/>
</dbReference>
<dbReference type="GO" id="GO:0006355">
    <property type="term" value="P:regulation of DNA-templated transcription"/>
    <property type="evidence" value="ECO:0007669"/>
    <property type="project" value="TreeGrafter"/>
</dbReference>
<evidence type="ECO:0000259" key="9">
    <source>
        <dbReference type="Pfam" id="PF09104"/>
    </source>
</evidence>
<evidence type="ECO:0000259" key="10">
    <source>
        <dbReference type="Pfam" id="PF09169"/>
    </source>
</evidence>
<sequence length="2167" mass="242142">MDGCGLSPFTRMIISGEEVKFPSSCEEARTPRIQSSLGLEPKSDGSWTSSIISPLGEKKDNETLEEMSLSESSRSPDSPSPILAHRKKVSNLNLKRRRLSPYLKSESIAELDQNNPNISQEFPYCDISSKPYLDKPTESVMALPRDENDSPIVESYKVSTRRRTSSLKSIVPCEMKNDELSSSALNVKIDTLPDSKNLLDNFDENFEPVEDERGSPILNADVNEVRLKRHYSMKMKGKDVIMHGKESKVLSVCSFSPAVHNEAKDQVLEYQEKEAEMKSDLEEISVMQSRKFEGIESVSCVEFNTKIYRHPYIIELLLKYQLWKNLSKHEKVKTVVTPFKQEDYSMEKLNEQLIDLRRKGPSLGMRRKGLDRTLSGLQLKSSKPFVSPCGANSSAESILHRPTKNIGLSKASSSFICVSKPKSEGNLNSPVLSLPRRQIVPVKPERSRHIFPISKPESLDKAKSIFGDDFDSFINEMAIKGGSDFSLNPNIKQTDPIIRAKNIFGKDFESIAREFPNIYQGEEEKITNQDLNSSAKTEPTTTTNSRHHQHGTAQGFQGLSGFKTGLGKPVPVSEERLRKAQSLFSSLTEINTKDITVDSLHENLSSNNKEFQTSKGEVAKLADEESKLSVSSARQAKIGDNLTTNEGSTVKGLGFSMKEERSGGYSETVAESINRAPNKDEFMIPFEVDQNRKSNENEEHTHNFGVDCEGSEYDEELKMSFSGMEEKAKMEDDCSNHRVLMNYQTRITQEKRLFTSSYQETAKSLPLEEIGGSVEKSFPFSSEGSEGLLTLPGLGFRTGSGKSIYISKIGQEKMKFLFGVVDKENDNNLQIKDSSTRLSLSIPNVESTAGRPVGASAECSGKAEFCGGFPSGSKRPVLASDSLDMTTEAVLLDEIYNDNFKELLTKKDPVMSGRKQKNELNAFISPSFAFGKQNFSPDAVVSKANTVLASGYYKNGVELSLCKESDVQGYSEYLTDKPTAFSGLSTSSGKPMLVSEASIMRAKAVLTDNTYDHNTDKTLKKKYNMESDLKLEGKSKGYSGLSTACEKWAIVPDANINKAKSFVADKDFKKSSKNSVWEETVVTQCNPKYLNEKLSADNGFPVAFGKPVFVSEATDMKVDTTLDGQDLENKIPCDMSTNSRIQTDSKLLNNPRPKAFSGFATASGKPVFISDASIHKAKEMLADKECKNNTDEDSSRNRSVQVHPKPLTNKSKAFSGFSTASGKHVFVSDVSIKKAKAILDFQSPENSIYQDLSNDDRVQTYSDNPLNAEPLKVITGFAAADQKSVFVSDYGINEAETIFDDKNSESSLKVKSNKAETTPLNNERSMGISGFATASGRQIYISDSSISKANKVFADTDAGILPKVDNFHDAASHETPQLRNGVNVSQSFNSKSLAATSKTIPSKCTVLPISVTNNVQKSEITPTRRISVKNPQITPLGIKKSFSLVRKSIFGKVSQHSSTGTISDEKDGGQNHGECDEFGDDSQDLEFIEAFAKSDPTSTPVDILTRRRIAREEVLKSIKDKKEVTQVAGKLYKAKCYCKEKTQLEDLTVQKEVGNQKKYYSCRILRPDDALQFIFRAWDIWEDSSKNIEGYFLADGGCLILSDHNTVGLNEIMNAFYSTPGVDPSLCPANWVSNHYKWIVQKLHWMDSIFEGDKFLSPENVLLQLKYRYDREIDRAQRSCLKKIFEQDDSPSKPLSLFVTDVFSPSRLELSDGWYSIIGLLDSVLEEAVKSNKIRIGTKLMVFGATLVGAQEPCDPLQKTGTEALRLSANGCRRIHWSQKLGYQPFRESPSIPLHCIRKDGGQVPRIKCLISRVYPVLYFIKKEGGSLILNQRMYESFLNDSECVRRLNYEKILEEVEKEVEAETDEEPDKKRRRTLIDEEEGISFKSTKQEDIEREVYKRMEECNNSTNAVPIIRMRIVDAMTPDSLFSVMLTFWRPSPDSFLALREGAAFDMFRLNPSSSSGNKSWEISLNTGRGTILRPVSKPSQTYRERRCIKISDLYDAGFLPDFFEFDIVAQVVYVEDGVSDNQIVVLRDTSEHYLYLKCWKGVKHYGWNKIVQNGAVLAISNIQWKLKGSVLKSFRCGYCTELTMFSESSCAKHLSQPLLELQRRIKGLPLDDVSVYKGKVVELQMIDRKMRLGSSYRTPGGCTFVKDYRTPGSAATISR</sequence>
<evidence type="ECO:0000256" key="7">
    <source>
        <dbReference type="SAM" id="MobiDB-lite"/>
    </source>
</evidence>
<dbReference type="InterPro" id="IPR015188">
    <property type="entry name" value="BRCA2_OB_3"/>
</dbReference>
<feature type="compositionally biased region" description="Low complexity" evidence="7">
    <location>
        <begin position="66"/>
        <end position="83"/>
    </location>
</feature>
<dbReference type="EMBL" id="JAVRJZ010000016">
    <property type="protein sequence ID" value="KAK2710684.1"/>
    <property type="molecule type" value="Genomic_DNA"/>
</dbReference>
<dbReference type="PANTHER" id="PTHR11289:SF0">
    <property type="entry name" value="BREAST CANCER TYPE 2 SUSCEPTIBILITY PROTEIN"/>
    <property type="match status" value="1"/>
</dbReference>
<evidence type="ECO:0000256" key="2">
    <source>
        <dbReference type="ARBA" id="ARBA00022763"/>
    </source>
</evidence>
<dbReference type="InterPro" id="IPR015252">
    <property type="entry name" value="BRCA2_hlx"/>
</dbReference>
<dbReference type="Gene3D" id="2.40.50.140">
    <property type="entry name" value="Nucleic acid-binding proteins"/>
    <property type="match status" value="3"/>
</dbReference>
<evidence type="ECO:0000256" key="1">
    <source>
        <dbReference type="ARBA" id="ARBA00022737"/>
    </source>
</evidence>
<dbReference type="PANTHER" id="PTHR11289">
    <property type="entry name" value="BREAST CANCER TYPE 2 SUSCEPTIBILITY PROTEIN BRCA2"/>
    <property type="match status" value="1"/>
</dbReference>
<feature type="region of interest" description="Disordered" evidence="7">
    <location>
        <begin position="21"/>
        <end position="83"/>
    </location>
</feature>
<dbReference type="Pfam" id="PF09103">
    <property type="entry name" value="BRCA-2_OB1"/>
    <property type="match status" value="1"/>
</dbReference>
<proteinExistence type="predicted"/>
<dbReference type="GO" id="GO:0003677">
    <property type="term" value="F:DNA binding"/>
    <property type="evidence" value="ECO:0007669"/>
    <property type="project" value="UniProtKB-KW"/>
</dbReference>
<keyword evidence="1" id="KW-0677">Repeat</keyword>
<evidence type="ECO:0000313" key="12">
    <source>
        <dbReference type="Proteomes" id="UP001187531"/>
    </source>
</evidence>
<accession>A0AA88L7A3</accession>
<feature type="compositionally biased region" description="Basic and acidic residues" evidence="7">
    <location>
        <begin position="1185"/>
        <end position="1196"/>
    </location>
</feature>
<comment type="caution">
    <text evidence="11">The sequence shown here is derived from an EMBL/GenBank/DDBJ whole genome shotgun (WGS) entry which is preliminary data.</text>
</comment>
<keyword evidence="3" id="KW-0238">DNA-binding</keyword>
<dbReference type="InterPro" id="IPR015525">
    <property type="entry name" value="BRCA2"/>
</dbReference>
<feature type="domain" description="BRCA2 OB1" evidence="8">
    <location>
        <begin position="1679"/>
        <end position="1784"/>
    </location>
</feature>
<dbReference type="Proteomes" id="UP001187531">
    <property type="component" value="Unassembled WGS sequence"/>
</dbReference>
<evidence type="ECO:0000256" key="5">
    <source>
        <dbReference type="ARBA" id="ARBA00023204"/>
    </source>
</evidence>
<keyword evidence="6" id="KW-0175">Coiled coil</keyword>
<organism evidence="11 12">
    <name type="scientific">Artemia franciscana</name>
    <name type="common">Brine shrimp</name>
    <name type="synonym">Artemia sanfranciscana</name>
    <dbReference type="NCBI Taxonomy" id="6661"/>
    <lineage>
        <taxon>Eukaryota</taxon>
        <taxon>Metazoa</taxon>
        <taxon>Ecdysozoa</taxon>
        <taxon>Arthropoda</taxon>
        <taxon>Crustacea</taxon>
        <taxon>Branchiopoda</taxon>
        <taxon>Anostraca</taxon>
        <taxon>Artemiidae</taxon>
        <taxon>Artemia</taxon>
    </lineage>
</organism>
<feature type="compositionally biased region" description="Polar residues" evidence="7">
    <location>
        <begin position="528"/>
        <end position="544"/>
    </location>
</feature>
<feature type="coiled-coil region" evidence="6">
    <location>
        <begin position="1847"/>
        <end position="1874"/>
    </location>
</feature>
<dbReference type="SUPFAM" id="SSF81872">
    <property type="entry name" value="BRCA2 helical domain"/>
    <property type="match status" value="1"/>
</dbReference>
<keyword evidence="5" id="KW-0234">DNA repair</keyword>
<evidence type="ECO:0000313" key="11">
    <source>
        <dbReference type="EMBL" id="KAK2710685.1"/>
    </source>
</evidence>
<dbReference type="SUPFAM" id="SSF50249">
    <property type="entry name" value="Nucleic acid-binding proteins"/>
    <property type="match status" value="3"/>
</dbReference>
<evidence type="ECO:0008006" key="13">
    <source>
        <dbReference type="Google" id="ProtNLM"/>
    </source>
</evidence>
<dbReference type="InterPro" id="IPR002093">
    <property type="entry name" value="BRCA2_repeat"/>
</dbReference>
<feature type="domain" description="BRCA2 OB3" evidence="9">
    <location>
        <begin position="1993"/>
        <end position="2114"/>
    </location>
</feature>
<gene>
    <name evidence="11" type="ORF">QYM36_012007</name>
</gene>
<feature type="region of interest" description="Disordered" evidence="7">
    <location>
        <begin position="522"/>
        <end position="572"/>
    </location>
</feature>
<evidence type="ECO:0000256" key="3">
    <source>
        <dbReference type="ARBA" id="ARBA00023125"/>
    </source>
</evidence>
<protein>
    <recommendedName>
        <fullName evidence="13">Breast cancer type 2 susceptibility protein</fullName>
    </recommendedName>
</protein>
<feature type="domain" description="Breast cancer type 2 susceptibility protein helical" evidence="10">
    <location>
        <begin position="1510"/>
        <end position="1675"/>
    </location>
</feature>
<dbReference type="PROSITE" id="PS50138">
    <property type="entry name" value="BRCA2_REPEAT"/>
    <property type="match status" value="5"/>
</dbReference>
<keyword evidence="4" id="KW-0233">DNA recombination</keyword>
<reference evidence="11" key="1">
    <citation type="submission" date="2023-07" db="EMBL/GenBank/DDBJ databases">
        <title>Chromosome-level genome assembly of Artemia franciscana.</title>
        <authorList>
            <person name="Jo E."/>
        </authorList>
    </citation>
    <scope>NUCLEOTIDE SEQUENCE</scope>
    <source>
        <tissue evidence="11">Whole body</tissue>
    </source>
</reference>
<evidence type="ECO:0000256" key="6">
    <source>
        <dbReference type="SAM" id="Coils"/>
    </source>
</evidence>
<dbReference type="Pfam" id="PF09104">
    <property type="entry name" value="BRCA-2_OB3"/>
    <property type="match status" value="1"/>
</dbReference>
<dbReference type="InterPro" id="IPR015187">
    <property type="entry name" value="BRCA2_OB_1"/>
</dbReference>
<dbReference type="EMBL" id="JAVRJZ010000016">
    <property type="protein sequence ID" value="KAK2710685.1"/>
    <property type="molecule type" value="Genomic_DNA"/>
</dbReference>
<dbReference type="InterPro" id="IPR036315">
    <property type="entry name" value="BRCA2_hlx_sf"/>
</dbReference>
<evidence type="ECO:0000259" key="8">
    <source>
        <dbReference type="Pfam" id="PF09103"/>
    </source>
</evidence>
<evidence type="ECO:0000256" key="4">
    <source>
        <dbReference type="ARBA" id="ARBA00023172"/>
    </source>
</evidence>
<feature type="region of interest" description="Disordered" evidence="7">
    <location>
        <begin position="1185"/>
        <end position="1207"/>
    </location>
</feature>